<keyword evidence="5" id="KW-1185">Reference proteome</keyword>
<dbReference type="KEGG" id="vg:80399053"/>
<evidence type="ECO:0000256" key="2">
    <source>
        <dbReference type="ARBA" id="ARBA00022561"/>
    </source>
</evidence>
<accession>A0A8S5KZJ7</accession>
<sequence>MPNRSSITINDGQAVPAAHVFTPDGQYGDVSSFQDTSGGTPIGYWLLKVGVRKPVPGSAAPVHKVTLSIMRPTMDVTAPSTGTGIQPAPSVAYYCTSKHEFLLPARSTLAERKDILALAKNLLANSDIVTVVQNCEGYW</sequence>
<name>A0A8S5KZJ7_9VIRU</name>
<comment type="subcellular location">
    <subcellularLocation>
        <location evidence="1">Virion</location>
    </subcellularLocation>
</comment>
<evidence type="ECO:0000313" key="5">
    <source>
        <dbReference type="Proteomes" id="UP000680239"/>
    </source>
</evidence>
<dbReference type="GeneID" id="80399053"/>
<dbReference type="EMBL" id="BK013732">
    <property type="protein sequence ID" value="DAD51142.1"/>
    <property type="molecule type" value="Genomic_RNA"/>
</dbReference>
<organism evidence="4 5">
    <name type="scientific">ssRNA phage SRR7976310_7</name>
    <dbReference type="NCBI Taxonomy" id="2786685"/>
    <lineage>
        <taxon>Viruses</taxon>
        <taxon>Riboviria</taxon>
        <taxon>Orthornavirae</taxon>
        <taxon>Lenarviricota</taxon>
        <taxon>Leviviricetes</taxon>
        <taxon>Norzivirales</taxon>
        <taxon>Fiersviridae</taxon>
        <taxon>Soetuvirus</taxon>
        <taxon>Soetuvirus lutenecus</taxon>
    </lineage>
</organism>
<proteinExistence type="predicted"/>
<dbReference type="GO" id="GO:0019028">
    <property type="term" value="C:viral capsid"/>
    <property type="evidence" value="ECO:0007669"/>
    <property type="project" value="UniProtKB-KW"/>
</dbReference>
<dbReference type="Gene3D" id="3.30.380.10">
    <property type="entry name" value="MS2 Viral Coat Protein"/>
    <property type="match status" value="1"/>
</dbReference>
<dbReference type="InterPro" id="IPR015954">
    <property type="entry name" value="Phage_RNA-type_capsid"/>
</dbReference>
<evidence type="ECO:0000256" key="1">
    <source>
        <dbReference type="ARBA" id="ARBA00004328"/>
    </source>
</evidence>
<gene>
    <name evidence="4" type="primary">SRR7976310_7_2</name>
</gene>
<keyword evidence="2 4" id="KW-0167">Capsid protein</keyword>
<dbReference type="RefSeq" id="YP_010769902.1">
    <property type="nucleotide sequence ID" value="NC_074105.1"/>
</dbReference>
<keyword evidence="3" id="KW-0946">Virion</keyword>
<evidence type="ECO:0000313" key="4">
    <source>
        <dbReference type="EMBL" id="DAD51142.1"/>
    </source>
</evidence>
<evidence type="ECO:0000256" key="3">
    <source>
        <dbReference type="ARBA" id="ARBA00022844"/>
    </source>
</evidence>
<protein>
    <submittedName>
        <fullName evidence="4">Coat protein</fullName>
    </submittedName>
</protein>
<dbReference type="Proteomes" id="UP000680239">
    <property type="component" value="Segment"/>
</dbReference>
<reference evidence="4" key="1">
    <citation type="submission" date="2020-09" db="EMBL/GenBank/DDBJ databases">
        <title>Leviviricetes taxonomy.</title>
        <authorList>
            <person name="Stockdale S.R."/>
            <person name="Callanan J."/>
            <person name="Adriaenssens E.M."/>
            <person name="Kuhn J.H."/>
            <person name="Rumnieks J."/>
            <person name="Shkoporov A."/>
            <person name="Draper L.A."/>
            <person name="Ross P."/>
            <person name="Hill C."/>
        </authorList>
    </citation>
    <scope>NUCLEOTIDE SEQUENCE</scope>
</reference>